<dbReference type="InterPro" id="IPR029044">
    <property type="entry name" value="Nucleotide-diphossugar_trans"/>
</dbReference>
<keyword evidence="11" id="KW-1185">Reference proteome</keyword>
<evidence type="ECO:0000256" key="2">
    <source>
        <dbReference type="ARBA" id="ARBA00004760"/>
    </source>
</evidence>
<evidence type="ECO:0000256" key="8">
    <source>
        <dbReference type="ARBA" id="ARBA00023136"/>
    </source>
</evidence>
<dbReference type="SUPFAM" id="SSF53448">
    <property type="entry name" value="Nucleotide-diphospho-sugar transferases"/>
    <property type="match status" value="1"/>
</dbReference>
<gene>
    <name evidence="10" type="ORF">EYB53_015755</name>
</gene>
<dbReference type="Gene3D" id="3.90.550.10">
    <property type="entry name" value="Spore Coat Polysaccharide Biosynthesis Protein SpsA, Chain A"/>
    <property type="match status" value="1"/>
</dbReference>
<evidence type="ECO:0000256" key="7">
    <source>
        <dbReference type="ARBA" id="ARBA00022989"/>
    </source>
</evidence>
<feature type="transmembrane region" description="Helical" evidence="9">
    <location>
        <begin position="355"/>
        <end position="375"/>
    </location>
</feature>
<evidence type="ECO:0000256" key="1">
    <source>
        <dbReference type="ARBA" id="ARBA00004141"/>
    </source>
</evidence>
<comment type="pathway">
    <text evidence="3">Sphingolipid metabolism.</text>
</comment>
<keyword evidence="7 9" id="KW-1133">Transmembrane helix</keyword>
<name>A0ABS4DCK6_9CHLR</name>
<keyword evidence="4 10" id="KW-0328">Glycosyltransferase</keyword>
<evidence type="ECO:0000256" key="5">
    <source>
        <dbReference type="ARBA" id="ARBA00022679"/>
    </source>
</evidence>
<evidence type="ECO:0000256" key="6">
    <source>
        <dbReference type="ARBA" id="ARBA00022692"/>
    </source>
</evidence>
<keyword evidence="8 9" id="KW-0472">Membrane</keyword>
<dbReference type="EMBL" id="SIJK02000029">
    <property type="protein sequence ID" value="MBP1467169.1"/>
    <property type="molecule type" value="Genomic_DNA"/>
</dbReference>
<feature type="transmembrane region" description="Helical" evidence="9">
    <location>
        <begin position="318"/>
        <end position="335"/>
    </location>
</feature>
<comment type="pathway">
    <text evidence="2">Lipid metabolism; sphingolipid metabolism.</text>
</comment>
<feature type="transmembrane region" description="Helical" evidence="9">
    <location>
        <begin position="291"/>
        <end position="311"/>
    </location>
</feature>
<dbReference type="InterPro" id="IPR025993">
    <property type="entry name" value="Ceramide_glucosylTrfase"/>
</dbReference>
<evidence type="ECO:0000256" key="4">
    <source>
        <dbReference type="ARBA" id="ARBA00022676"/>
    </source>
</evidence>
<dbReference type="RefSeq" id="WP_167857432.1">
    <property type="nucleotide sequence ID" value="NZ_SIJK02000029.1"/>
</dbReference>
<dbReference type="EC" id="2.4.-.-" evidence="10"/>
<dbReference type="Pfam" id="PF13506">
    <property type="entry name" value="Glyco_transf_21"/>
    <property type="match status" value="1"/>
</dbReference>
<sequence length="393" mass="44771">MTHRLDRLAQVLGLLYLLDRLWKILAVVAFFRRPPPPVPTQWPSLTLLCPMTRSPNDLRSVLIARAHLVYPGQHECLLICDREDVATQAICTEVMERYPTWPARIVLAEPEHGTLASKIAKLRTALPEAHGEVLCFVDDDILLRPDTLRILVPYVMQPTTGAAFGLACYTRWQTLAESLMSGFVNTNALLSYVPVTYLVEPFTITGHCFALRREVFTAIGGLEGMEERIDDDHELARRVRRYGLRNVQTPLVYDVDNRLARLRDYHLQMRRWLVIPRQAMLPHLNLRERSAMLFGSLGNLLPPLLLLLALVTRRRVPWLSLGSSLGYVATTQALIERIYLGQAMPLRQMLLLPILNWLTPLYVSVISLGSNTIVWRGQRLRVERGGTYAVIEE</sequence>
<comment type="caution">
    <text evidence="10">The sequence shown here is derived from an EMBL/GenBank/DDBJ whole genome shotgun (WGS) entry which is preliminary data.</text>
</comment>
<keyword evidence="5 10" id="KW-0808">Transferase</keyword>
<proteinExistence type="predicted"/>
<accession>A0ABS4DCK6</accession>
<protein>
    <submittedName>
        <fullName evidence="10">Glycosyltransferase</fullName>
        <ecNumber evidence="10">2.4.-.-</ecNumber>
    </submittedName>
</protein>
<organism evidence="10 11">
    <name type="scientific">Candidatus Chloroploca mongolica</name>
    <dbReference type="NCBI Taxonomy" id="2528176"/>
    <lineage>
        <taxon>Bacteria</taxon>
        <taxon>Bacillati</taxon>
        <taxon>Chloroflexota</taxon>
        <taxon>Chloroflexia</taxon>
        <taxon>Chloroflexales</taxon>
        <taxon>Chloroflexineae</taxon>
        <taxon>Oscillochloridaceae</taxon>
        <taxon>Candidatus Chloroploca</taxon>
    </lineage>
</organism>
<keyword evidence="6 9" id="KW-0812">Transmembrane</keyword>
<evidence type="ECO:0000256" key="9">
    <source>
        <dbReference type="SAM" id="Phobius"/>
    </source>
</evidence>
<evidence type="ECO:0000313" key="10">
    <source>
        <dbReference type="EMBL" id="MBP1467169.1"/>
    </source>
</evidence>
<dbReference type="PANTHER" id="PTHR12726">
    <property type="entry name" value="CERAMIDE GLUCOSYLTRANSFERASE"/>
    <property type="match status" value="1"/>
</dbReference>
<dbReference type="GO" id="GO:0016757">
    <property type="term" value="F:glycosyltransferase activity"/>
    <property type="evidence" value="ECO:0007669"/>
    <property type="project" value="UniProtKB-KW"/>
</dbReference>
<dbReference type="PANTHER" id="PTHR12726:SF0">
    <property type="entry name" value="CERAMIDE GLUCOSYLTRANSFERASE"/>
    <property type="match status" value="1"/>
</dbReference>
<comment type="subcellular location">
    <subcellularLocation>
        <location evidence="1">Membrane</location>
        <topology evidence="1">Multi-pass membrane protein</topology>
    </subcellularLocation>
</comment>
<dbReference type="Proteomes" id="UP001193081">
    <property type="component" value="Unassembled WGS sequence"/>
</dbReference>
<evidence type="ECO:0000313" key="11">
    <source>
        <dbReference type="Proteomes" id="UP001193081"/>
    </source>
</evidence>
<evidence type="ECO:0000256" key="3">
    <source>
        <dbReference type="ARBA" id="ARBA00004991"/>
    </source>
</evidence>
<reference evidence="10 11" key="1">
    <citation type="submission" date="2021-03" db="EMBL/GenBank/DDBJ databases">
        <authorList>
            <person name="Grouzdev D.S."/>
        </authorList>
    </citation>
    <scope>NUCLEOTIDE SEQUENCE [LARGE SCALE GENOMIC DNA]</scope>
    <source>
        <strain evidence="10 11">M50-1</strain>
    </source>
</reference>